<evidence type="ECO:0000313" key="3">
    <source>
        <dbReference type="Proteomes" id="UP001159363"/>
    </source>
</evidence>
<accession>A0ABQ9GA19</accession>
<comment type="caution">
    <text evidence="2">The sequence shown here is derived from an EMBL/GenBank/DDBJ whole genome shotgun (WGS) entry which is preliminary data.</text>
</comment>
<feature type="region of interest" description="Disordered" evidence="1">
    <location>
        <begin position="683"/>
        <end position="705"/>
    </location>
</feature>
<organism evidence="2 3">
    <name type="scientific">Dryococelus australis</name>
    <dbReference type="NCBI Taxonomy" id="614101"/>
    <lineage>
        <taxon>Eukaryota</taxon>
        <taxon>Metazoa</taxon>
        <taxon>Ecdysozoa</taxon>
        <taxon>Arthropoda</taxon>
        <taxon>Hexapoda</taxon>
        <taxon>Insecta</taxon>
        <taxon>Pterygota</taxon>
        <taxon>Neoptera</taxon>
        <taxon>Polyneoptera</taxon>
        <taxon>Phasmatodea</taxon>
        <taxon>Verophasmatodea</taxon>
        <taxon>Anareolatae</taxon>
        <taxon>Phasmatidae</taxon>
        <taxon>Eurycanthinae</taxon>
        <taxon>Dryococelus</taxon>
    </lineage>
</organism>
<proteinExistence type="predicted"/>
<dbReference type="Proteomes" id="UP001159363">
    <property type="component" value="Chromosome 13"/>
</dbReference>
<name>A0ABQ9GA19_9NEOP</name>
<evidence type="ECO:0000313" key="2">
    <source>
        <dbReference type="EMBL" id="KAJ8869241.1"/>
    </source>
</evidence>
<evidence type="ECO:0000256" key="1">
    <source>
        <dbReference type="SAM" id="MobiDB-lite"/>
    </source>
</evidence>
<reference evidence="2 3" key="1">
    <citation type="submission" date="2023-02" db="EMBL/GenBank/DDBJ databases">
        <title>LHISI_Scaffold_Assembly.</title>
        <authorList>
            <person name="Stuart O.P."/>
            <person name="Cleave R."/>
            <person name="Magrath M.J.L."/>
            <person name="Mikheyev A.S."/>
        </authorList>
    </citation>
    <scope>NUCLEOTIDE SEQUENCE [LARGE SCALE GENOMIC DNA]</scope>
    <source>
        <strain evidence="2">Daus_M_001</strain>
        <tissue evidence="2">Leg muscle</tissue>
    </source>
</reference>
<gene>
    <name evidence="2" type="ORF">PR048_030813</name>
</gene>
<keyword evidence="3" id="KW-1185">Reference proteome</keyword>
<sequence length="821" mass="91514">MSISEGIGGDGFSRLLDSNRGESLQWFLRSKVHGVEVRVRVKGHTGQSGRLETPLARRTVRGKVIYSGTQPPETAVGQTSRGSDWLMEMLPAGSRRPSSARFTPGSFCAGDITRTRIASRTQMWVASTCREHEWRTPLSLVTATFNTLRTLRGVKQRPKIAYSCAMYTIVCSIPGRVTGFSQVGIMPDDAVGRRVFSGISLPPPPLHSDAAPHSFQSPSLLNTISAYTRQKAKSRYRNRIRLERASQKQSSNTHETRYDRVKRRRERKINIKSSERVNTAGSRVEATVTGRRRGQSSSLEVTAGSWDYDGRKPPDLLLYSLRRPLRRLEERPSRQPTLFHGPPRPSHVAWTHLLTRQARSESPISTTARTPVLLVSVVELTIVLLVHTTPGTTLYCAAFIIGRCSPQFAATSTTALVSLSRKAMHGILFSSRRLLACVLSESVAGNKKCHRYLIPRRLQSPPRQDCSVPCGVNPRFPCVKRLGSPLVDDRPIMNAVKYRVVSGVVWTNRTMVSSNTDTNRTGVLAAVDIGYSLLICRKCQSMGEDNRRFLRKSVERRHRPARFHTCENPPGIKTGSPRWKASSLTTTPTWPYTGPLSRQGKCRGVLVRWRVRGRRDSFLLAGTLLTAVHDRVSTFEINLRNKFTAPTCMYFNGALVGMRRVKRCKRDCGAIANRLLNSRNFPTATYRRSSRRNSQPDDGEGGALWVSRGEDPQVPVIVCAWKHYPAPSISAGSHQLRLYAVVISQTRQEAAVPEMIKYSPPTKANRVKSPAGSLPEFRKWESCRTILLVSRFPRGSPIFLPPLHSGTGAAVAERLARSPPT</sequence>
<protein>
    <submittedName>
        <fullName evidence="2">Uncharacterized protein</fullName>
    </submittedName>
</protein>
<dbReference type="EMBL" id="JARBHB010000014">
    <property type="protein sequence ID" value="KAJ8869241.1"/>
    <property type="molecule type" value="Genomic_DNA"/>
</dbReference>
<feature type="region of interest" description="Disordered" evidence="1">
    <location>
        <begin position="241"/>
        <end position="300"/>
    </location>
</feature>